<organism evidence="2 3">
    <name type="scientific">Saccharata proteae CBS 121410</name>
    <dbReference type="NCBI Taxonomy" id="1314787"/>
    <lineage>
        <taxon>Eukaryota</taxon>
        <taxon>Fungi</taxon>
        <taxon>Dikarya</taxon>
        <taxon>Ascomycota</taxon>
        <taxon>Pezizomycotina</taxon>
        <taxon>Dothideomycetes</taxon>
        <taxon>Dothideomycetes incertae sedis</taxon>
        <taxon>Botryosphaeriales</taxon>
        <taxon>Saccharataceae</taxon>
        <taxon>Saccharata</taxon>
    </lineage>
</organism>
<name>A0A9P4HPF2_9PEZI</name>
<dbReference type="EMBL" id="ML978773">
    <property type="protein sequence ID" value="KAF2083554.1"/>
    <property type="molecule type" value="Genomic_DNA"/>
</dbReference>
<dbReference type="Proteomes" id="UP000799776">
    <property type="component" value="Unassembled WGS sequence"/>
</dbReference>
<accession>A0A9P4HPF2</accession>
<keyword evidence="3" id="KW-1185">Reference proteome</keyword>
<feature type="compositionally biased region" description="Polar residues" evidence="1">
    <location>
        <begin position="1"/>
        <end position="15"/>
    </location>
</feature>
<sequence length="164" mass="17439">MSNSIDPKKAPQNQRRPLPGPNSYVPNHAPPPSPAAPAIIPAPNVENKIQLPGTMQVTTLTDLVSRIQENTTVLYPAIPRLRVTTALAPQSAAFGAPKRGQLVYHALVLAPKNEERETSRYGVLIKGPGVVAGGRGSGERREALMGLLEEVERRVGKEMLGGGG</sequence>
<protein>
    <submittedName>
        <fullName evidence="2">Uncharacterized protein</fullName>
    </submittedName>
</protein>
<reference evidence="2" key="1">
    <citation type="journal article" date="2020" name="Stud. Mycol.">
        <title>101 Dothideomycetes genomes: a test case for predicting lifestyles and emergence of pathogens.</title>
        <authorList>
            <person name="Haridas S."/>
            <person name="Albert R."/>
            <person name="Binder M."/>
            <person name="Bloem J."/>
            <person name="Labutti K."/>
            <person name="Salamov A."/>
            <person name="Andreopoulos B."/>
            <person name="Baker S."/>
            <person name="Barry K."/>
            <person name="Bills G."/>
            <person name="Bluhm B."/>
            <person name="Cannon C."/>
            <person name="Castanera R."/>
            <person name="Culley D."/>
            <person name="Daum C."/>
            <person name="Ezra D."/>
            <person name="Gonzalez J."/>
            <person name="Henrissat B."/>
            <person name="Kuo A."/>
            <person name="Liang C."/>
            <person name="Lipzen A."/>
            <person name="Lutzoni F."/>
            <person name="Magnuson J."/>
            <person name="Mondo S."/>
            <person name="Nolan M."/>
            <person name="Ohm R."/>
            <person name="Pangilinan J."/>
            <person name="Park H.-J."/>
            <person name="Ramirez L."/>
            <person name="Alfaro M."/>
            <person name="Sun H."/>
            <person name="Tritt A."/>
            <person name="Yoshinaga Y."/>
            <person name="Zwiers L.-H."/>
            <person name="Turgeon B."/>
            <person name="Goodwin S."/>
            <person name="Spatafora J."/>
            <person name="Crous P."/>
            <person name="Grigoriev I."/>
        </authorList>
    </citation>
    <scope>NUCLEOTIDE SEQUENCE</scope>
    <source>
        <strain evidence="2">CBS 121410</strain>
    </source>
</reference>
<comment type="caution">
    <text evidence="2">The sequence shown here is derived from an EMBL/GenBank/DDBJ whole genome shotgun (WGS) entry which is preliminary data.</text>
</comment>
<feature type="region of interest" description="Disordered" evidence="1">
    <location>
        <begin position="1"/>
        <end position="38"/>
    </location>
</feature>
<evidence type="ECO:0000256" key="1">
    <source>
        <dbReference type="SAM" id="MobiDB-lite"/>
    </source>
</evidence>
<evidence type="ECO:0000313" key="3">
    <source>
        <dbReference type="Proteomes" id="UP000799776"/>
    </source>
</evidence>
<proteinExistence type="predicted"/>
<dbReference type="OrthoDB" id="3912343at2759"/>
<gene>
    <name evidence="2" type="ORF">K490DRAFT_69714</name>
</gene>
<evidence type="ECO:0000313" key="2">
    <source>
        <dbReference type="EMBL" id="KAF2083554.1"/>
    </source>
</evidence>
<dbReference type="AlphaFoldDB" id="A0A9P4HPF2"/>